<sequence length="285" mass="31615">MRKTILVLLVILVGITTATFFIYKDNSLTKIQEAGTIKIGYSIEAPYAFVKKNGEVTGLSTMEAKEIVNRLGIKNIEWRLMEFGSLINELESGKIDIIATGMFISNERAKRVNFSEPTFCVKQGLLVAKGNPKKLLSYQQIFKNKSLKIAIVEGSVEEVMLVGMGFNSQHLVLVPDVEAGKIAVETSLADAFVVSRPTLRQLLSNDKTNLVEIATRFNEPDVTLNKNTGYGAVQFQKNEVQLQNAWNKELKAFIGSPKHLELLAKFGFSKDELPGTISTEEIVNL</sequence>
<dbReference type="AlphaFoldDB" id="A0A1H2S9B7"/>
<dbReference type="Gene3D" id="3.40.190.10">
    <property type="entry name" value="Periplasmic binding protein-like II"/>
    <property type="match status" value="2"/>
</dbReference>
<dbReference type="RefSeq" id="WP_091429179.1">
    <property type="nucleotide sequence ID" value="NZ_FNMV01000002.1"/>
</dbReference>
<dbReference type="OrthoDB" id="9799090at2"/>
<dbReference type="EMBL" id="FNMV01000002">
    <property type="protein sequence ID" value="SDW28233.1"/>
    <property type="molecule type" value="Genomic_DNA"/>
</dbReference>
<dbReference type="InterPro" id="IPR001638">
    <property type="entry name" value="Solute-binding_3/MltF_N"/>
</dbReference>
<dbReference type="PANTHER" id="PTHR35936:SF17">
    <property type="entry name" value="ARGININE-BINDING EXTRACELLULAR PROTEIN ARTP"/>
    <property type="match status" value="1"/>
</dbReference>
<dbReference type="PANTHER" id="PTHR35936">
    <property type="entry name" value="MEMBRANE-BOUND LYTIC MUREIN TRANSGLYCOSYLASE F"/>
    <property type="match status" value="1"/>
</dbReference>
<keyword evidence="1" id="KW-0732">Signal</keyword>
<organism evidence="3 4">
    <name type="scientific">Flavobacterium degerlachei</name>
    <dbReference type="NCBI Taxonomy" id="229203"/>
    <lineage>
        <taxon>Bacteria</taxon>
        <taxon>Pseudomonadati</taxon>
        <taxon>Bacteroidota</taxon>
        <taxon>Flavobacteriia</taxon>
        <taxon>Flavobacteriales</taxon>
        <taxon>Flavobacteriaceae</taxon>
        <taxon>Flavobacterium</taxon>
    </lineage>
</organism>
<evidence type="ECO:0000313" key="3">
    <source>
        <dbReference type="EMBL" id="SDW28233.1"/>
    </source>
</evidence>
<evidence type="ECO:0000259" key="2">
    <source>
        <dbReference type="SMART" id="SM00062"/>
    </source>
</evidence>
<dbReference type="InterPro" id="IPR014337">
    <property type="entry name" value="Ectoine_EhuB"/>
</dbReference>
<dbReference type="SMART" id="SM00062">
    <property type="entry name" value="PBPb"/>
    <property type="match status" value="1"/>
</dbReference>
<proteinExistence type="predicted"/>
<dbReference type="GO" id="GO:0051470">
    <property type="term" value="P:ectoine transmembrane transport"/>
    <property type="evidence" value="ECO:0007669"/>
    <property type="project" value="InterPro"/>
</dbReference>
<dbReference type="STRING" id="229203.SAMN05444338_10220"/>
<dbReference type="SUPFAM" id="SSF53850">
    <property type="entry name" value="Periplasmic binding protein-like II"/>
    <property type="match status" value="1"/>
</dbReference>
<dbReference type="GO" id="GO:0033294">
    <property type="term" value="F:ectoine binding"/>
    <property type="evidence" value="ECO:0007669"/>
    <property type="project" value="InterPro"/>
</dbReference>
<protein>
    <submittedName>
        <fullName evidence="3">Amino acid ABC transporter substrate-binding protein, PAAT family</fullName>
    </submittedName>
</protein>
<feature type="domain" description="Solute-binding protein family 3/N-terminal" evidence="2">
    <location>
        <begin position="36"/>
        <end position="270"/>
    </location>
</feature>
<reference evidence="4" key="1">
    <citation type="submission" date="2016-10" db="EMBL/GenBank/DDBJ databases">
        <authorList>
            <person name="Varghese N."/>
            <person name="Submissions S."/>
        </authorList>
    </citation>
    <scope>NUCLEOTIDE SEQUENCE [LARGE SCALE GENOMIC DNA]</scope>
    <source>
        <strain evidence="4">DSM 15718</strain>
    </source>
</reference>
<dbReference type="NCBIfam" id="TIGR02995">
    <property type="entry name" value="ectoine_ehuB"/>
    <property type="match status" value="1"/>
</dbReference>
<name>A0A1H2S9B7_9FLAO</name>
<dbReference type="Pfam" id="PF00497">
    <property type="entry name" value="SBP_bac_3"/>
    <property type="match status" value="1"/>
</dbReference>
<evidence type="ECO:0000313" key="4">
    <source>
        <dbReference type="Proteomes" id="UP000198569"/>
    </source>
</evidence>
<dbReference type="Proteomes" id="UP000198569">
    <property type="component" value="Unassembled WGS sequence"/>
</dbReference>
<accession>A0A1H2S9B7</accession>
<evidence type="ECO:0000256" key="1">
    <source>
        <dbReference type="ARBA" id="ARBA00022729"/>
    </source>
</evidence>
<keyword evidence="4" id="KW-1185">Reference proteome</keyword>
<gene>
    <name evidence="3" type="ORF">SAMN05444338_10220</name>
</gene>